<dbReference type="OrthoDB" id="239317at2157"/>
<evidence type="ECO:0000313" key="2">
    <source>
        <dbReference type="Proteomes" id="UP000037729"/>
    </source>
</evidence>
<dbReference type="RefSeq" id="WP_053968529.1">
    <property type="nucleotide sequence ID" value="NZ_LIUF01000004.1"/>
</dbReference>
<dbReference type="STRING" id="1705562.AMS69_13175"/>
<dbReference type="EMBL" id="LIUF01000004">
    <property type="protein sequence ID" value="KOX92323.1"/>
    <property type="molecule type" value="Genomic_DNA"/>
</dbReference>
<reference evidence="1 2" key="1">
    <citation type="submission" date="2015-08" db="EMBL/GenBank/DDBJ databases">
        <title>Genomes of Isolates from Cabo Rojo, PR.</title>
        <authorList>
            <person name="Sanchez-Nieves R.L."/>
            <person name="Montalvo-Rodriguez R."/>
        </authorList>
    </citation>
    <scope>NUCLEOTIDE SEQUENCE [LARGE SCALE GENOMIC DNA]</scope>
    <source>
        <strain evidence="1 2">SL3</strain>
    </source>
</reference>
<evidence type="ECO:0000313" key="1">
    <source>
        <dbReference type="EMBL" id="KOX92323.1"/>
    </source>
</evidence>
<dbReference type="AlphaFoldDB" id="A0A0N0BNI2"/>
<organism evidence="1 2">
    <name type="scientific">Haloarcula rubripromontorii</name>
    <dbReference type="NCBI Taxonomy" id="1705562"/>
    <lineage>
        <taxon>Archaea</taxon>
        <taxon>Methanobacteriati</taxon>
        <taxon>Methanobacteriota</taxon>
        <taxon>Stenosarchaea group</taxon>
        <taxon>Halobacteria</taxon>
        <taxon>Halobacteriales</taxon>
        <taxon>Haloarculaceae</taxon>
        <taxon>Haloarcula</taxon>
    </lineage>
</organism>
<dbReference type="Proteomes" id="UP000037729">
    <property type="component" value="Unassembled WGS sequence"/>
</dbReference>
<dbReference type="PATRIC" id="fig|1705562.3.peg.3220"/>
<proteinExistence type="predicted"/>
<accession>A0A0N0BNI2</accession>
<comment type="caution">
    <text evidence="1">The sequence shown here is derived from an EMBL/GenBank/DDBJ whole genome shotgun (WGS) entry which is preliminary data.</text>
</comment>
<name>A0A0N0BNI2_9EURY</name>
<keyword evidence="2" id="KW-1185">Reference proteome</keyword>
<sequence length="126" mass="13101">MATTTKAVGDLFDLIERKPDLLVDADLTVERDGVAFTVRGYDDLVAVDLPSFGAAFALWRDRMVGGPDAAAALAAAGLTAEIRVRGAPVARLGTDAVPSSLAKRLGLGPIQLFLDGALLAVTPRRG</sequence>
<gene>
    <name evidence="1" type="ORF">AMS69_13175</name>
</gene>
<protein>
    <submittedName>
        <fullName evidence="1">Uncharacterized protein</fullName>
    </submittedName>
</protein>